<name>A0AAD7JGX2_9AGAR</name>
<organism evidence="2 3">
    <name type="scientific">Mycena maculata</name>
    <dbReference type="NCBI Taxonomy" id="230809"/>
    <lineage>
        <taxon>Eukaryota</taxon>
        <taxon>Fungi</taxon>
        <taxon>Dikarya</taxon>
        <taxon>Basidiomycota</taxon>
        <taxon>Agaricomycotina</taxon>
        <taxon>Agaricomycetes</taxon>
        <taxon>Agaricomycetidae</taxon>
        <taxon>Agaricales</taxon>
        <taxon>Marasmiineae</taxon>
        <taxon>Mycenaceae</taxon>
        <taxon>Mycena</taxon>
    </lineage>
</organism>
<dbReference type="EMBL" id="JARJLG010000043">
    <property type="protein sequence ID" value="KAJ7762345.1"/>
    <property type="molecule type" value="Genomic_DNA"/>
</dbReference>
<keyword evidence="3" id="KW-1185">Reference proteome</keyword>
<sequence length="177" mass="19528">MPHKHAVILLQPSREDETVLHYLLHCPTHANAREELHRLGDRDSCIEKLLTRPKLIPYFLRFIARSGRYHTVFGEIPDLLPLETPSRPKSNPVLSLHARSDDHAEGMAPPSALGEAINMEQPAQRKRGCAAEGTDGVPAAKKLRKGGAWLAVTFGDDAQSKPVHKTRKKKDAVDAGA</sequence>
<protein>
    <submittedName>
        <fullName evidence="2">Uncharacterized protein</fullName>
    </submittedName>
</protein>
<accession>A0AAD7JGX2</accession>
<evidence type="ECO:0000313" key="3">
    <source>
        <dbReference type="Proteomes" id="UP001215280"/>
    </source>
</evidence>
<gene>
    <name evidence="2" type="ORF">DFH07DRAFT_956820</name>
</gene>
<feature type="region of interest" description="Disordered" evidence="1">
    <location>
        <begin position="155"/>
        <end position="177"/>
    </location>
</feature>
<dbReference type="AlphaFoldDB" id="A0AAD7JGX2"/>
<evidence type="ECO:0000256" key="1">
    <source>
        <dbReference type="SAM" id="MobiDB-lite"/>
    </source>
</evidence>
<comment type="caution">
    <text evidence="2">The sequence shown here is derived from an EMBL/GenBank/DDBJ whole genome shotgun (WGS) entry which is preliminary data.</text>
</comment>
<evidence type="ECO:0000313" key="2">
    <source>
        <dbReference type="EMBL" id="KAJ7762345.1"/>
    </source>
</evidence>
<reference evidence="2" key="1">
    <citation type="submission" date="2023-03" db="EMBL/GenBank/DDBJ databases">
        <title>Massive genome expansion in bonnet fungi (Mycena s.s.) driven by repeated elements and novel gene families across ecological guilds.</title>
        <authorList>
            <consortium name="Lawrence Berkeley National Laboratory"/>
            <person name="Harder C.B."/>
            <person name="Miyauchi S."/>
            <person name="Viragh M."/>
            <person name="Kuo A."/>
            <person name="Thoen E."/>
            <person name="Andreopoulos B."/>
            <person name="Lu D."/>
            <person name="Skrede I."/>
            <person name="Drula E."/>
            <person name="Henrissat B."/>
            <person name="Morin E."/>
            <person name="Kohler A."/>
            <person name="Barry K."/>
            <person name="LaButti K."/>
            <person name="Morin E."/>
            <person name="Salamov A."/>
            <person name="Lipzen A."/>
            <person name="Mereny Z."/>
            <person name="Hegedus B."/>
            <person name="Baldrian P."/>
            <person name="Stursova M."/>
            <person name="Weitz H."/>
            <person name="Taylor A."/>
            <person name="Grigoriev I.V."/>
            <person name="Nagy L.G."/>
            <person name="Martin F."/>
            <person name="Kauserud H."/>
        </authorList>
    </citation>
    <scope>NUCLEOTIDE SEQUENCE</scope>
    <source>
        <strain evidence="2">CBHHK188m</strain>
    </source>
</reference>
<proteinExistence type="predicted"/>
<dbReference type="Proteomes" id="UP001215280">
    <property type="component" value="Unassembled WGS sequence"/>
</dbReference>